<gene>
    <name evidence="3" type="primary">pimB</name>
    <name evidence="2" type="ORF">I6G64_04290</name>
    <name evidence="3" type="ORF">NCTC12961_01967</name>
</gene>
<dbReference type="RefSeq" id="WP_062870282.1">
    <property type="nucleotide sequence ID" value="NZ_CAMITG010000003.1"/>
</dbReference>
<protein>
    <submittedName>
        <fullName evidence="3">GDP-mannose-dependent alpha-(1-6)-phosphatidylinositol monomannoside mannosyltransferase</fullName>
        <ecNumber evidence="3">2.4.1.345</ecNumber>
    </submittedName>
    <submittedName>
        <fullName evidence="2">Glycosyltransferase</fullName>
    </submittedName>
</protein>
<dbReference type="EC" id="2.4.1.345" evidence="3"/>
<dbReference type="InterPro" id="IPR050194">
    <property type="entry name" value="Glycosyltransferase_grp1"/>
</dbReference>
<evidence type="ECO:0000313" key="2">
    <source>
        <dbReference type="EMBL" id="QPS21643.1"/>
    </source>
</evidence>
<evidence type="ECO:0000259" key="1">
    <source>
        <dbReference type="Pfam" id="PF00534"/>
    </source>
</evidence>
<sequence length="406" mass="45773">MTVTFFLDRFPNYSETFVIHQIVGFIDRGIEVKIVSVWPGDFSKKHAVVEEYNLLQRTRYLLEPEGNSGSKKIKNRFLSILSGPKSMSVIKGLNYFKFGRHSLNLILPYILSKNTDKIESDVFIAHFGTVGVLASKLRDLGLLKGKLATIFHGSDVSHTKTISDYKNDYIELFAKGDFILPISDLWGKKLAEMGCDNKKIHVSRMGINVSQFTFKLRDKVGSPLKITSVCRLIEKKGLEYALQACAELKLRGINYHYSIVGTGPLEDKLTLLVEQLELNDYVTLEGFQPQEKVKEILERSDVFLLPSVTAANGDMEGIPVALMEAMSNGLPVVSTKHSGIPELIEDKISGWLAEERNYTQLADILQDISQENYSIEQVTRQAREVIEVKFNQDVLNDKLVELIKHG</sequence>
<accession>A0A2X4U9V2</accession>
<dbReference type="EMBL" id="LS483469">
    <property type="protein sequence ID" value="SQI35953.1"/>
    <property type="molecule type" value="Genomic_DNA"/>
</dbReference>
<dbReference type="Proteomes" id="UP000248897">
    <property type="component" value="Chromosome 1"/>
</dbReference>
<dbReference type="PANTHER" id="PTHR45947">
    <property type="entry name" value="SULFOQUINOVOSYL TRANSFERASE SQD2"/>
    <property type="match status" value="1"/>
</dbReference>
<dbReference type="PANTHER" id="PTHR45947:SF14">
    <property type="entry name" value="SLL1723 PROTEIN"/>
    <property type="match status" value="1"/>
</dbReference>
<dbReference type="AlphaFoldDB" id="A0A2X4U9V2"/>
<keyword evidence="5" id="KW-1185">Reference proteome</keyword>
<reference evidence="2 5" key="2">
    <citation type="submission" date="2020-12" db="EMBL/GenBank/DDBJ databases">
        <title>FDA dAtabase for Regulatory Grade micrObial Sequences (FDA-ARGOS): Supporting development and validation of Infectious Disease Dx tests.</title>
        <authorList>
            <person name="Sproer C."/>
            <person name="Gronow S."/>
            <person name="Severitt S."/>
            <person name="Schroder I."/>
            <person name="Tallon L."/>
            <person name="Sadzewicz L."/>
            <person name="Zhao X."/>
            <person name="Boylan J."/>
            <person name="Ott S."/>
            <person name="Bowen H."/>
            <person name="Vavikolanu K."/>
            <person name="Mehta A."/>
            <person name="Aluvathingal J."/>
            <person name="Nadendla S."/>
            <person name="Lowell S."/>
            <person name="Myers T."/>
            <person name="Yan Y."/>
            <person name="Sichtig H."/>
        </authorList>
    </citation>
    <scope>NUCLEOTIDE SEQUENCE [LARGE SCALE GENOMIC DNA]</scope>
    <source>
        <strain evidence="2 5">FDAARGOS_907</strain>
    </source>
</reference>
<reference evidence="3 4" key="1">
    <citation type="submission" date="2018-06" db="EMBL/GenBank/DDBJ databases">
        <authorList>
            <consortium name="Pathogen Informatics"/>
            <person name="Doyle S."/>
        </authorList>
    </citation>
    <scope>NUCLEOTIDE SEQUENCE [LARGE SCALE GENOMIC DNA]</scope>
    <source>
        <strain evidence="3 4">NCTC12961</strain>
    </source>
</reference>
<dbReference type="Proteomes" id="UP000594967">
    <property type="component" value="Chromosome"/>
</dbReference>
<keyword evidence="3" id="KW-0808">Transferase</keyword>
<proteinExistence type="predicted"/>
<evidence type="ECO:0000313" key="3">
    <source>
        <dbReference type="EMBL" id="SQI35953.1"/>
    </source>
</evidence>
<dbReference type="SUPFAM" id="SSF53756">
    <property type="entry name" value="UDP-Glycosyltransferase/glycogen phosphorylase"/>
    <property type="match status" value="1"/>
</dbReference>
<dbReference type="InterPro" id="IPR001296">
    <property type="entry name" value="Glyco_trans_1"/>
</dbReference>
<dbReference type="GO" id="GO:0043750">
    <property type="term" value="F:phosphatidylinositol alpha-mannosyltransferase activity"/>
    <property type="evidence" value="ECO:0007669"/>
    <property type="project" value="UniProtKB-EC"/>
</dbReference>
<evidence type="ECO:0000313" key="5">
    <source>
        <dbReference type="Proteomes" id="UP000594967"/>
    </source>
</evidence>
<keyword evidence="3" id="KW-0328">Glycosyltransferase</keyword>
<dbReference type="EMBL" id="CP065673">
    <property type="protein sequence ID" value="QPS21643.1"/>
    <property type="molecule type" value="Genomic_DNA"/>
</dbReference>
<organism evidence="3 4">
    <name type="scientific">Serratia plymuthica</name>
    <dbReference type="NCBI Taxonomy" id="82996"/>
    <lineage>
        <taxon>Bacteria</taxon>
        <taxon>Pseudomonadati</taxon>
        <taxon>Pseudomonadota</taxon>
        <taxon>Gammaproteobacteria</taxon>
        <taxon>Enterobacterales</taxon>
        <taxon>Yersiniaceae</taxon>
        <taxon>Serratia</taxon>
    </lineage>
</organism>
<feature type="domain" description="Glycosyl transferase family 1" evidence="1">
    <location>
        <begin position="221"/>
        <end position="384"/>
    </location>
</feature>
<evidence type="ECO:0000313" key="4">
    <source>
        <dbReference type="Proteomes" id="UP000248897"/>
    </source>
</evidence>
<dbReference type="Gene3D" id="3.40.50.2000">
    <property type="entry name" value="Glycogen Phosphorylase B"/>
    <property type="match status" value="2"/>
</dbReference>
<dbReference type="Pfam" id="PF00534">
    <property type="entry name" value="Glycos_transf_1"/>
    <property type="match status" value="1"/>
</dbReference>
<name>A0A2X4U9V2_SERPL</name>